<dbReference type="InterPro" id="IPR006047">
    <property type="entry name" value="GH13_cat_dom"/>
</dbReference>
<dbReference type="Gene3D" id="3.90.400.10">
    <property type="entry name" value="Oligo-1,6-glucosidase, Domain 2"/>
    <property type="match status" value="1"/>
</dbReference>
<accession>A0A1B7KNI4</accession>
<feature type="binding site" evidence="5">
    <location>
        <begin position="340"/>
        <end position="341"/>
    </location>
    <ligand>
        <name>substrate</name>
    </ligand>
</feature>
<evidence type="ECO:0000256" key="1">
    <source>
        <dbReference type="ARBA" id="ARBA00008452"/>
    </source>
</evidence>
<comment type="similarity">
    <text evidence="1 4">Belongs to the glycosyl hydrolase 13 family. Sucrose phosphorylase subfamily.</text>
</comment>
<name>A0A1B7KNI4_PARTM</name>
<evidence type="ECO:0000256" key="3">
    <source>
        <dbReference type="ARBA" id="ARBA00022679"/>
    </source>
</evidence>
<feature type="binding site" evidence="5">
    <location>
        <position position="137"/>
    </location>
    <ligand>
        <name>substrate</name>
    </ligand>
</feature>
<dbReference type="GO" id="GO:0005975">
    <property type="term" value="P:carbohydrate metabolic process"/>
    <property type="evidence" value="ECO:0007669"/>
    <property type="project" value="InterPro"/>
</dbReference>
<dbReference type="InterPro" id="IPR016377">
    <property type="entry name" value="Sucrose_GGa_phosphorylase-rel"/>
</dbReference>
<dbReference type="EMBL" id="LXMA01000041">
    <property type="protein sequence ID" value="OAT71643.1"/>
    <property type="molecule type" value="Genomic_DNA"/>
</dbReference>
<dbReference type="InterPro" id="IPR033746">
    <property type="entry name" value="GGa_phosphorylase"/>
</dbReference>
<comment type="caution">
    <text evidence="7">The sequence shown here is derived from an EMBL/GenBank/DDBJ whole genome shotgun (WGS) entry which is preliminary data.</text>
</comment>
<dbReference type="RefSeq" id="WP_064552731.1">
    <property type="nucleotide sequence ID" value="NZ_LXMA01000041.1"/>
</dbReference>
<sequence>MKKCDVMTQVEQKLKEIYGQEYKEEYATAFRSFIERWEAKQWRKNEPLSEKNVYLITYGDSIFEKGKPTLETLHRFLKEQVGDIITDIHLLPMFPYTSDDGFAVTDYRKIHPKLGDWEQIEAMAADYRLMFDFVANHISKSSEWFQRYLADDPKYEHYFIPKDPSFDTSNVIRPRTTPLFHEYQGIHRVKTAWTTFSEDQVDLNFRHFPVLLEMTDILLEYAHKHGASIRLDAIGFIWKESGTSCMHLPQTHAIIQLWRLLLDYFQPNTNIITETNVPHDENIRYFGNGTNEAHMVYQFSLPPLVLYTFTVHHSRKLTEWAKTIDKVSDSATYFNFLASHDGIGMRPTEGILTEEEKQLLVDKVLQNGGKVSYKTDTDGSQSVYELNINYFDALINKGVDVTEQQQVQKMLAAHAILLSVIGVPAIYYHSLLGSRNDYKGLEQSGIPRRINREKLEYNQIVRELQTNSRRRAIFHGLKRMIAIRRTQSAFSPYAPQQVIELGDHVFAVKRTNEQTGDSIYFVVNVTPTEVAVDLGASGEDLWTGEKINKSLRLLPYQFVWVKEKLS</sequence>
<keyword evidence="3 4" id="KW-0808">Transferase</keyword>
<dbReference type="Pfam" id="PF00128">
    <property type="entry name" value="Alpha-amylase"/>
    <property type="match status" value="1"/>
</dbReference>
<evidence type="ECO:0000259" key="6">
    <source>
        <dbReference type="SMART" id="SM00642"/>
    </source>
</evidence>
<keyword evidence="2 4" id="KW-0328">Glycosyltransferase</keyword>
<evidence type="ECO:0000313" key="8">
    <source>
        <dbReference type="Proteomes" id="UP000078290"/>
    </source>
</evidence>
<dbReference type="GO" id="GO:0009018">
    <property type="term" value="F:sucrose phosphorylase activity"/>
    <property type="evidence" value="ECO:0007669"/>
    <property type="project" value="UniProtKB-EC"/>
</dbReference>
<dbReference type="Proteomes" id="UP000078290">
    <property type="component" value="Unassembled WGS sequence"/>
</dbReference>
<feature type="binding site" evidence="5">
    <location>
        <position position="99"/>
    </location>
    <ligand>
        <name>substrate</name>
    </ligand>
</feature>
<dbReference type="EC" id="2.4.1.7" evidence="4"/>
<dbReference type="PIRSF" id="PIRSF003059">
    <property type="entry name" value="Sucrose_phosphorylase"/>
    <property type="match status" value="1"/>
</dbReference>
<gene>
    <name evidence="7" type="ORF">A7K69_12630</name>
</gene>
<feature type="binding site" evidence="5">
    <location>
        <begin position="230"/>
        <end position="232"/>
    </location>
    <ligand>
        <name>substrate</name>
    </ligand>
</feature>
<dbReference type="InterPro" id="IPR017853">
    <property type="entry name" value="GH"/>
</dbReference>
<dbReference type="PANTHER" id="PTHR38784">
    <property type="entry name" value="SUCROSE PHOSPHORYLASE"/>
    <property type="match status" value="1"/>
</dbReference>
<evidence type="ECO:0000256" key="2">
    <source>
        <dbReference type="ARBA" id="ARBA00022676"/>
    </source>
</evidence>
<reference evidence="8" key="1">
    <citation type="submission" date="2016-05" db="EMBL/GenBank/DDBJ databases">
        <authorList>
            <person name="Wang W."/>
            <person name="Zhu L."/>
        </authorList>
    </citation>
    <scope>NUCLEOTIDE SEQUENCE [LARGE SCALE GENOMIC DNA]</scope>
    <source>
        <strain evidence="8">W-2</strain>
    </source>
</reference>
<dbReference type="Gene3D" id="3.20.20.80">
    <property type="entry name" value="Glycosidases"/>
    <property type="match status" value="1"/>
</dbReference>
<dbReference type="InterPro" id="IPR013780">
    <property type="entry name" value="Glyco_hydro_b"/>
</dbReference>
<organism evidence="7 8">
    <name type="scientific">Parageobacillus thermoglucosidasius</name>
    <name type="common">Geobacillus thermoglucosidasius</name>
    <dbReference type="NCBI Taxonomy" id="1426"/>
    <lineage>
        <taxon>Bacteria</taxon>
        <taxon>Bacillati</taxon>
        <taxon>Bacillota</taxon>
        <taxon>Bacilli</taxon>
        <taxon>Bacillales</taxon>
        <taxon>Anoxybacillaceae</taxon>
        <taxon>Parageobacillus</taxon>
    </lineage>
</organism>
<feature type="binding site" evidence="5">
    <location>
        <position position="448"/>
    </location>
    <ligand>
        <name>substrate</name>
    </ligand>
</feature>
<dbReference type="PANTHER" id="PTHR38784:SF1">
    <property type="entry name" value="SUCROSE PHOSPHORYLASE"/>
    <property type="match status" value="1"/>
</dbReference>
<evidence type="ECO:0000256" key="4">
    <source>
        <dbReference type="PIRNR" id="PIRNR003059"/>
    </source>
</evidence>
<dbReference type="AlphaFoldDB" id="A0A1B7KNI4"/>
<dbReference type="SMART" id="SM00642">
    <property type="entry name" value="Aamy"/>
    <property type="match status" value="1"/>
</dbReference>
<evidence type="ECO:0000313" key="7">
    <source>
        <dbReference type="EMBL" id="OAT71643.1"/>
    </source>
</evidence>
<protein>
    <recommendedName>
        <fullName evidence="4">Sucrose phosphorylase</fullName>
        <ecNumber evidence="4">2.4.1.7</ecNumber>
    </recommendedName>
    <alternativeName>
        <fullName evidence="4">Sucrose glucosyltransferase</fullName>
    </alternativeName>
</protein>
<dbReference type="SUPFAM" id="SSF51445">
    <property type="entry name" value="(Trans)glycosidases"/>
    <property type="match status" value="1"/>
</dbReference>
<feature type="domain" description="Glycosyl hydrolase family 13 catalytic" evidence="6">
    <location>
        <begin position="52"/>
        <end position="484"/>
    </location>
</feature>
<dbReference type="InterPro" id="IPR045857">
    <property type="entry name" value="O16G_dom_2"/>
</dbReference>
<dbReference type="CDD" id="cd11356">
    <property type="entry name" value="AmyAc_Sucrose_phosphorylase-like_1"/>
    <property type="match status" value="1"/>
</dbReference>
<proteinExistence type="inferred from homology"/>
<dbReference type="OrthoDB" id="9805159at2"/>
<comment type="catalytic activity">
    <reaction evidence="4">
        <text>sucrose + phosphate = D-fructose + alpha-D-glucose 1-phosphate</text>
        <dbReference type="Rhea" id="RHEA:24048"/>
        <dbReference type="ChEBI" id="CHEBI:17992"/>
        <dbReference type="ChEBI" id="CHEBI:37721"/>
        <dbReference type="ChEBI" id="CHEBI:43474"/>
        <dbReference type="ChEBI" id="CHEBI:58601"/>
        <dbReference type="EC" id="2.4.1.7"/>
    </reaction>
</comment>
<dbReference type="Gene3D" id="2.60.40.1180">
    <property type="entry name" value="Golgi alpha-mannosidase II"/>
    <property type="match status" value="1"/>
</dbReference>
<evidence type="ECO:0000256" key="5">
    <source>
        <dbReference type="PIRSR" id="PIRSR003059-2"/>
    </source>
</evidence>